<protein>
    <recommendedName>
        <fullName evidence="2 4">Glutamate dehydrogenase</fullName>
    </recommendedName>
</protein>
<dbReference type="InterPro" id="IPR006097">
    <property type="entry name" value="Glu/Leu/Phe/Val/Trp_DH_dimer"/>
</dbReference>
<dbReference type="InterPro" id="IPR014362">
    <property type="entry name" value="Glu_DH"/>
</dbReference>
<dbReference type="InterPro" id="IPR033922">
    <property type="entry name" value="NAD_bind_Glu_DH"/>
</dbReference>
<dbReference type="Pfam" id="PF00208">
    <property type="entry name" value="ELFV_dehydrog"/>
    <property type="match status" value="1"/>
</dbReference>
<evidence type="ECO:0000313" key="8">
    <source>
        <dbReference type="Proteomes" id="UP001056500"/>
    </source>
</evidence>
<keyword evidence="8" id="KW-1185">Reference proteome</keyword>
<sequence length="430" mass="47477">MGNHEVVTENTQGQKKQQESMNLLHSTQTVIKEALDKLGYQEAMYELLKEPLRVLTVRIPVRMDNGEVKVFTGYRAQHNDAVGPAKGGIRFHPEVTEDEVKALSIWMSLKAGIVDLPYGGGKGGIICDPREMSFRELERLSRGYVRAISQIVGPTKDIPAPDVFTNSQIMAWMMDEYSRIREFDAPGFITGKPIALGGSHGRETATAKGVTICIHEAAKRRGIDLKGARVVVQGFGNAGSYLSKFMHDAGAKVVGISDAYGALYDPNGLDIDYLLDRRDSFGTVTKLFTNTISNKELLELDCDILVPAAIENQITAENAPNIKAQIVVEAANGPTTLEATKILTERGILLVPDVLASAGGVTVSYFEWVQNNQGYYWTEEEVIEKLEKVLVKAFENVYSLAQTRRIDMRLAAYMVGVRKTAEASRFRGWV</sequence>
<evidence type="ECO:0000256" key="2">
    <source>
        <dbReference type="ARBA" id="ARBA00012896"/>
    </source>
</evidence>
<dbReference type="InterPro" id="IPR036291">
    <property type="entry name" value="NAD(P)-bd_dom_sf"/>
</dbReference>
<evidence type="ECO:0000259" key="6">
    <source>
        <dbReference type="SMART" id="SM00839"/>
    </source>
</evidence>
<dbReference type="PIRSF" id="PIRSF000185">
    <property type="entry name" value="Glu_DH"/>
    <property type="match status" value="1"/>
</dbReference>
<dbReference type="Proteomes" id="UP001056500">
    <property type="component" value="Chromosome"/>
</dbReference>
<dbReference type="Gene3D" id="1.10.8.1210">
    <property type="match status" value="2"/>
</dbReference>
<comment type="similarity">
    <text evidence="1 4 5">Belongs to the Glu/Leu/Phe/Val dehydrogenases family.</text>
</comment>
<dbReference type="SMART" id="SM00839">
    <property type="entry name" value="ELFV_dehydrog"/>
    <property type="match status" value="1"/>
</dbReference>
<dbReference type="Gene3D" id="3.40.50.720">
    <property type="entry name" value="NAD(P)-binding Rossmann-like Domain"/>
    <property type="match status" value="1"/>
</dbReference>
<evidence type="ECO:0000313" key="7">
    <source>
        <dbReference type="EMBL" id="USG63544.1"/>
    </source>
</evidence>
<dbReference type="Pfam" id="PF02812">
    <property type="entry name" value="ELFV_dehydrog_N"/>
    <property type="match status" value="1"/>
</dbReference>
<dbReference type="CDD" id="cd01076">
    <property type="entry name" value="NAD_bind_1_Glu_DH"/>
    <property type="match status" value="1"/>
</dbReference>
<accession>A0ABY4WE16</accession>
<gene>
    <name evidence="7" type="ORF">NDK47_15310</name>
</gene>
<dbReference type="EMBL" id="CP098755">
    <property type="protein sequence ID" value="USG63544.1"/>
    <property type="molecule type" value="Genomic_DNA"/>
</dbReference>
<evidence type="ECO:0000256" key="3">
    <source>
        <dbReference type="ARBA" id="ARBA00023002"/>
    </source>
</evidence>
<organism evidence="7 8">
    <name type="scientific">Brevibacillus ruminantium</name>
    <dbReference type="NCBI Taxonomy" id="2950604"/>
    <lineage>
        <taxon>Bacteria</taxon>
        <taxon>Bacillati</taxon>
        <taxon>Bacillota</taxon>
        <taxon>Bacilli</taxon>
        <taxon>Bacillales</taxon>
        <taxon>Paenibacillaceae</taxon>
        <taxon>Brevibacillus</taxon>
    </lineage>
</organism>
<name>A0ABY4WE16_9BACL</name>
<dbReference type="PRINTS" id="PR00082">
    <property type="entry name" value="GLFDHDRGNASE"/>
</dbReference>
<dbReference type="InterPro" id="IPR033524">
    <property type="entry name" value="Glu/Leu/Phe/Val_DH_AS"/>
</dbReference>
<dbReference type="InterPro" id="IPR006096">
    <property type="entry name" value="Glu/Leu/Phe/Val/Trp_DH_C"/>
</dbReference>
<dbReference type="PANTHER" id="PTHR11606:SF13">
    <property type="entry name" value="GLUTAMATE DEHYDROGENASE 1, MITOCHONDRIAL"/>
    <property type="match status" value="1"/>
</dbReference>
<evidence type="ECO:0000256" key="1">
    <source>
        <dbReference type="ARBA" id="ARBA00006382"/>
    </source>
</evidence>
<dbReference type="SUPFAM" id="SSF53223">
    <property type="entry name" value="Aminoacid dehydrogenase-like, N-terminal domain"/>
    <property type="match status" value="1"/>
</dbReference>
<dbReference type="SUPFAM" id="SSF51735">
    <property type="entry name" value="NAD(P)-binding Rossmann-fold domains"/>
    <property type="match status" value="1"/>
</dbReference>
<evidence type="ECO:0000256" key="5">
    <source>
        <dbReference type="RuleBase" id="RU004417"/>
    </source>
</evidence>
<dbReference type="Gene3D" id="3.40.50.10860">
    <property type="entry name" value="Leucine Dehydrogenase, chain A, domain 1"/>
    <property type="match status" value="1"/>
</dbReference>
<dbReference type="PROSITE" id="PS00074">
    <property type="entry name" value="GLFV_DEHYDROGENASE"/>
    <property type="match status" value="1"/>
</dbReference>
<dbReference type="PANTHER" id="PTHR11606">
    <property type="entry name" value="GLUTAMATE DEHYDROGENASE"/>
    <property type="match status" value="1"/>
</dbReference>
<reference evidence="7" key="1">
    <citation type="submission" date="2022-06" db="EMBL/GenBank/DDBJ databases">
        <title>Genome sequencing of Brevibacillus sp. BB3-R1.</title>
        <authorList>
            <person name="Heo J."/>
            <person name="Lee D."/>
            <person name="Won M."/>
            <person name="Han B.-H."/>
            <person name="Hong S.-B."/>
            <person name="Kwon S.-W."/>
        </authorList>
    </citation>
    <scope>NUCLEOTIDE SEQUENCE</scope>
    <source>
        <strain evidence="7">BB3-R1</strain>
    </source>
</reference>
<dbReference type="InterPro" id="IPR046346">
    <property type="entry name" value="Aminoacid_DH-like_N_sf"/>
</dbReference>
<proteinExistence type="inferred from homology"/>
<dbReference type="InterPro" id="IPR006095">
    <property type="entry name" value="Glu/Leu/Phe/Val/Trp_DH"/>
</dbReference>
<keyword evidence="3 4" id="KW-0560">Oxidoreductase</keyword>
<evidence type="ECO:0000256" key="4">
    <source>
        <dbReference type="PIRNR" id="PIRNR000185"/>
    </source>
</evidence>
<feature type="domain" description="Glutamate/phenylalanine/leucine/valine/L-tryptophan dehydrogenase C-terminal" evidence="6">
    <location>
        <begin position="199"/>
        <end position="428"/>
    </location>
</feature>